<dbReference type="Proteomes" id="UP000449547">
    <property type="component" value="Unassembled WGS sequence"/>
</dbReference>
<dbReference type="EMBL" id="SWFT01000130">
    <property type="protein sequence ID" value="KAA8899075.1"/>
    <property type="molecule type" value="Genomic_DNA"/>
</dbReference>
<accession>A0A642UH87</accession>
<dbReference type="VEuPathDB" id="FungiDB:DIURU_004456"/>
<dbReference type="AlphaFoldDB" id="A0A642UH87"/>
<dbReference type="RefSeq" id="XP_034010752.1">
    <property type="nucleotide sequence ID" value="XM_034157331.1"/>
</dbReference>
<name>A0A642UH87_DIURU</name>
<feature type="compositionally biased region" description="Polar residues" evidence="1">
    <location>
        <begin position="244"/>
        <end position="263"/>
    </location>
</feature>
<dbReference type="OrthoDB" id="412109at2759"/>
<sequence>MKRVPSLPPDPHSSPRRSPQKWPPKDPDADGDDTTGTSTPKRPNSSAFEVVASTPLFHSQSVSFSSPMAKLNNLHLESEVIEEGHDSGDSFVAANQTINDDDDSDDSSDSSRSEILIDTPPVFTRKRMMDDSDASMLHHTPATSASGGEGSCYSLKLSFSDSTPCPQPLKAKGYGRKRLKFKPDETQSESEFTMDHHTPTVSKAHRHRLLNLSHSVKTPAGTKITEMVDDISMSTPREELRSKPLQTPLSQSTPANSRPNSRPGSHHGTPEKAAPPLSSSSRFTTPAMPSTRDVPLSYRLKQSYHRQDYQIVGEFPVTSAGLMDESEEGVHIGDKRIVAEDFTAALRESFLSSTNLPILPPLYYTQDTLKDGELAEVLTFESIKEFYETIAGDEMASLLRSERVRWHPDKWVGANVDLDVVHHVSSVVNSLYQQLHE</sequence>
<comment type="caution">
    <text evidence="2">The sequence shown here is derived from an EMBL/GenBank/DDBJ whole genome shotgun (WGS) entry which is preliminary data.</text>
</comment>
<reference evidence="2 3" key="1">
    <citation type="submission" date="2019-07" db="EMBL/GenBank/DDBJ databases">
        <title>Genome assembly of two rare yeast pathogens: Diutina rugosa and Trichomonascus ciferrii.</title>
        <authorList>
            <person name="Mixao V."/>
            <person name="Saus E."/>
            <person name="Hansen A."/>
            <person name="Lass-Flor C."/>
            <person name="Gabaldon T."/>
        </authorList>
    </citation>
    <scope>NUCLEOTIDE SEQUENCE [LARGE SCALE GENOMIC DNA]</scope>
    <source>
        <strain evidence="2 3">CBS 613</strain>
    </source>
</reference>
<feature type="region of interest" description="Disordered" evidence="1">
    <location>
        <begin position="234"/>
        <end position="294"/>
    </location>
</feature>
<proteinExistence type="predicted"/>
<evidence type="ECO:0000256" key="1">
    <source>
        <dbReference type="SAM" id="MobiDB-lite"/>
    </source>
</evidence>
<dbReference type="GeneID" id="54783107"/>
<feature type="compositionally biased region" description="Acidic residues" evidence="1">
    <location>
        <begin position="99"/>
        <end position="108"/>
    </location>
</feature>
<organism evidence="2 3">
    <name type="scientific">Diutina rugosa</name>
    <name type="common">Yeast</name>
    <name type="synonym">Candida rugosa</name>
    <dbReference type="NCBI Taxonomy" id="5481"/>
    <lineage>
        <taxon>Eukaryota</taxon>
        <taxon>Fungi</taxon>
        <taxon>Dikarya</taxon>
        <taxon>Ascomycota</taxon>
        <taxon>Saccharomycotina</taxon>
        <taxon>Pichiomycetes</taxon>
        <taxon>Debaryomycetaceae</taxon>
        <taxon>Diutina</taxon>
    </lineage>
</organism>
<keyword evidence="3" id="KW-1185">Reference proteome</keyword>
<evidence type="ECO:0000313" key="2">
    <source>
        <dbReference type="EMBL" id="KAA8899075.1"/>
    </source>
</evidence>
<feature type="region of interest" description="Disordered" evidence="1">
    <location>
        <begin position="80"/>
        <end position="120"/>
    </location>
</feature>
<feature type="compositionally biased region" description="Polar residues" evidence="1">
    <location>
        <begin position="277"/>
        <end position="288"/>
    </location>
</feature>
<feature type="region of interest" description="Disordered" evidence="1">
    <location>
        <begin position="1"/>
        <end position="47"/>
    </location>
</feature>
<gene>
    <name evidence="2" type="ORF">DIURU_004456</name>
</gene>
<protein>
    <submittedName>
        <fullName evidence="2">Uncharacterized protein</fullName>
    </submittedName>
</protein>
<evidence type="ECO:0000313" key="3">
    <source>
        <dbReference type="Proteomes" id="UP000449547"/>
    </source>
</evidence>
<dbReference type="OMA" id="CPRQPKR"/>
<feature type="compositionally biased region" description="Pro residues" evidence="1">
    <location>
        <begin position="1"/>
        <end position="12"/>
    </location>
</feature>